<reference evidence="2" key="1">
    <citation type="submission" date="2022-08" db="UniProtKB">
        <authorList>
            <consortium name="EnsemblMetazoa"/>
        </authorList>
    </citation>
    <scope>IDENTIFICATION</scope>
    <source>
        <strain evidence="2">05x7-T-G4-1.051#20</strain>
    </source>
</reference>
<evidence type="ECO:0000259" key="1">
    <source>
        <dbReference type="Pfam" id="PF07883"/>
    </source>
</evidence>
<organism evidence="2 3">
    <name type="scientific">Magallana gigas</name>
    <name type="common">Pacific oyster</name>
    <name type="synonym">Crassostrea gigas</name>
    <dbReference type="NCBI Taxonomy" id="29159"/>
    <lineage>
        <taxon>Eukaryota</taxon>
        <taxon>Metazoa</taxon>
        <taxon>Spiralia</taxon>
        <taxon>Lophotrochozoa</taxon>
        <taxon>Mollusca</taxon>
        <taxon>Bivalvia</taxon>
        <taxon>Autobranchia</taxon>
        <taxon>Pteriomorphia</taxon>
        <taxon>Ostreida</taxon>
        <taxon>Ostreoidea</taxon>
        <taxon>Ostreidae</taxon>
        <taxon>Magallana</taxon>
    </lineage>
</organism>
<feature type="domain" description="Cupin type-2" evidence="1">
    <location>
        <begin position="80"/>
        <end position="136"/>
    </location>
</feature>
<dbReference type="InterPro" id="IPR011051">
    <property type="entry name" value="RmlC_Cupin_sf"/>
</dbReference>
<dbReference type="SUPFAM" id="SSF51182">
    <property type="entry name" value="RmlC-like cupins"/>
    <property type="match status" value="1"/>
</dbReference>
<accession>A0A8W8KRX0</accession>
<dbReference type="Pfam" id="PF07883">
    <property type="entry name" value="Cupin_2"/>
    <property type="match status" value="1"/>
</dbReference>
<dbReference type="AlphaFoldDB" id="A0A8W8KRX0"/>
<proteinExistence type="predicted"/>
<evidence type="ECO:0000313" key="3">
    <source>
        <dbReference type="Proteomes" id="UP000005408"/>
    </source>
</evidence>
<evidence type="ECO:0000313" key="2">
    <source>
        <dbReference type="EnsemblMetazoa" id="G25024.1:cds"/>
    </source>
</evidence>
<name>A0A8W8KRX0_MAGGI</name>
<dbReference type="InterPro" id="IPR014710">
    <property type="entry name" value="RmlC-like_jellyroll"/>
</dbReference>
<dbReference type="InterPro" id="IPR052535">
    <property type="entry name" value="Bacilysin_H2HPP_isomerase"/>
</dbReference>
<dbReference type="EnsemblMetazoa" id="G25024.1">
    <property type="protein sequence ID" value="G25024.1:cds"/>
    <property type="gene ID" value="G25024"/>
</dbReference>
<dbReference type="Gene3D" id="2.60.120.10">
    <property type="entry name" value="Jelly Rolls"/>
    <property type="match status" value="1"/>
</dbReference>
<keyword evidence="3" id="KW-1185">Reference proteome</keyword>
<sequence>MTSLLLSVTELMTKYNGYSGTEEYKICLIHCCHYSRFQKMDNAKPGDLKVEKWNEEKDGKLSESSLEQKLRRQGYKFIRYDFPPGMHFPDHTHGVSKKDAILRGQMKFCMYGQTVILGPGDMIQVPQDRVHNATVKNRAMLPLLWLFTSLGYSANFRTCKGGGNGGGFLLSSGRHVGLKFIKRLISVDIIQQQRNSNYGS</sequence>
<dbReference type="PANTHER" id="PTHR40112:SF1">
    <property type="entry name" value="H2HPP ISOMERASE"/>
    <property type="match status" value="1"/>
</dbReference>
<protein>
    <recommendedName>
        <fullName evidence="1">Cupin type-2 domain-containing protein</fullName>
    </recommendedName>
</protein>
<dbReference type="PANTHER" id="PTHR40112">
    <property type="entry name" value="H2HPP ISOMERASE"/>
    <property type="match status" value="1"/>
</dbReference>
<dbReference type="Proteomes" id="UP000005408">
    <property type="component" value="Unassembled WGS sequence"/>
</dbReference>
<dbReference type="InterPro" id="IPR013096">
    <property type="entry name" value="Cupin_2"/>
</dbReference>